<dbReference type="Pfam" id="PF08223">
    <property type="entry name" value="PaaX_C"/>
    <property type="match status" value="1"/>
</dbReference>
<dbReference type="PIRSF" id="PIRSF020623">
    <property type="entry name" value="PaaX"/>
    <property type="match status" value="1"/>
</dbReference>
<organism evidence="3 5">
    <name type="scientific">Roseovarius indicus</name>
    <dbReference type="NCBI Taxonomy" id="540747"/>
    <lineage>
        <taxon>Bacteria</taxon>
        <taxon>Pseudomonadati</taxon>
        <taxon>Pseudomonadota</taxon>
        <taxon>Alphaproteobacteria</taxon>
        <taxon>Rhodobacterales</taxon>
        <taxon>Roseobacteraceae</taxon>
        <taxon>Roseovarius</taxon>
    </lineage>
</organism>
<evidence type="ECO:0000313" key="6">
    <source>
        <dbReference type="Proteomes" id="UP000325785"/>
    </source>
</evidence>
<dbReference type="Proteomes" id="UP000325785">
    <property type="component" value="Chromosome"/>
</dbReference>
<dbReference type="InterPro" id="IPR012906">
    <property type="entry name" value="PaaX-like_N"/>
</dbReference>
<dbReference type="STRING" id="540747.SAMN04488031_102459"/>
<dbReference type="Proteomes" id="UP000051401">
    <property type="component" value="Unassembled WGS sequence"/>
</dbReference>
<dbReference type="OrthoDB" id="2270427at2"/>
<dbReference type="Gene3D" id="3.30.70.2670">
    <property type="match status" value="1"/>
</dbReference>
<evidence type="ECO:0000313" key="3">
    <source>
        <dbReference type="EMBL" id="KRS19479.1"/>
    </source>
</evidence>
<proteinExistence type="predicted"/>
<gene>
    <name evidence="4" type="primary">paaX</name>
    <name evidence="4" type="ORF">RIdsm_05042</name>
    <name evidence="3" type="ORF">XM52_01145</name>
</gene>
<evidence type="ECO:0000313" key="4">
    <source>
        <dbReference type="EMBL" id="QEW29200.1"/>
    </source>
</evidence>
<protein>
    <submittedName>
        <fullName evidence="4">Transcriptional repressor PaaX</fullName>
    </submittedName>
</protein>
<dbReference type="SUPFAM" id="SSF46785">
    <property type="entry name" value="Winged helix' DNA-binding domain"/>
    <property type="match status" value="1"/>
</dbReference>
<dbReference type="Gene3D" id="1.10.10.10">
    <property type="entry name" value="Winged helix-like DNA-binding domain superfamily/Winged helix DNA-binding domain"/>
    <property type="match status" value="1"/>
</dbReference>
<evidence type="ECO:0000313" key="5">
    <source>
        <dbReference type="Proteomes" id="UP000051401"/>
    </source>
</evidence>
<dbReference type="KEGG" id="rid:RIdsm_05042"/>
<accession>A0A0T5PDZ2</accession>
<dbReference type="EMBL" id="CP031598">
    <property type="protein sequence ID" value="QEW29200.1"/>
    <property type="molecule type" value="Genomic_DNA"/>
</dbReference>
<name>A0A0T5PDZ2_9RHOB</name>
<dbReference type="GO" id="GO:0006351">
    <property type="term" value="P:DNA-templated transcription"/>
    <property type="evidence" value="ECO:0007669"/>
    <property type="project" value="InterPro"/>
</dbReference>
<evidence type="ECO:0000259" key="2">
    <source>
        <dbReference type="Pfam" id="PF08223"/>
    </source>
</evidence>
<dbReference type="PANTHER" id="PTHR30319:SF1">
    <property type="entry name" value="TRANSCRIPTIONAL REPRESSOR PAAX"/>
    <property type="match status" value="1"/>
</dbReference>
<keyword evidence="5" id="KW-1185">Reference proteome</keyword>
<reference evidence="4 6" key="2">
    <citation type="submission" date="2018-08" db="EMBL/GenBank/DDBJ databases">
        <title>Genetic Globetrotter - A new plasmid hitch-hiking vast phylogenetic and geographic distances.</title>
        <authorList>
            <person name="Vollmers J."/>
            <person name="Petersen J."/>
        </authorList>
    </citation>
    <scope>NUCLEOTIDE SEQUENCE [LARGE SCALE GENOMIC DNA]</scope>
    <source>
        <strain evidence="4 6">DSM 26383</strain>
    </source>
</reference>
<feature type="domain" description="Transcriptional repressor PaaX-like C-terminal" evidence="2">
    <location>
        <begin position="176"/>
        <end position="250"/>
    </location>
</feature>
<feature type="domain" description="Transcriptional repressor PaaX-like N-terminal" evidence="1">
    <location>
        <begin position="21"/>
        <end position="88"/>
    </location>
</feature>
<dbReference type="InterPro" id="IPR036388">
    <property type="entry name" value="WH-like_DNA-bd_sf"/>
</dbReference>
<dbReference type="InterPro" id="IPR011965">
    <property type="entry name" value="PaaX_trns_reg"/>
</dbReference>
<dbReference type="Pfam" id="PF07848">
    <property type="entry name" value="PaaX"/>
    <property type="match status" value="1"/>
</dbReference>
<sequence>MQASETERKIQRLADCGPLKAWSVIVSVLGDFCVARHDSISGRDLNALIERIGLTAPTMRVALHRLKRDGWIQTEKKGRDAAYRLSAMGWRETQAVRDRIYAAGQPSTGPAQMILAPPSVTAADFTAVLPKTAAHVAPRTAILAGTAKGLPSDYWVTPLNPGKAPEWVADAIAAPELRQDYDRLSEAVAAILTSTPPQDTLSLSAIRVLTLHHWRRLRLRHDDLPDILLGDDWEGARARHIVMTALDRFPRPAPGDLAA</sequence>
<dbReference type="Gene3D" id="1.20.58.1460">
    <property type="match status" value="1"/>
</dbReference>
<dbReference type="PATRIC" id="fig|540747.5.peg.230"/>
<evidence type="ECO:0000259" key="1">
    <source>
        <dbReference type="Pfam" id="PF07848"/>
    </source>
</evidence>
<dbReference type="InterPro" id="IPR036390">
    <property type="entry name" value="WH_DNA-bd_sf"/>
</dbReference>
<dbReference type="PANTHER" id="PTHR30319">
    <property type="entry name" value="PHENYLACETIC ACID REGULATOR-RELATED TRANSCRIPTIONAL REPRESSOR"/>
    <property type="match status" value="1"/>
</dbReference>
<dbReference type="RefSeq" id="WP_057812415.1">
    <property type="nucleotide sequence ID" value="NZ_CP031598.1"/>
</dbReference>
<dbReference type="InterPro" id="IPR013225">
    <property type="entry name" value="PaaX_C"/>
</dbReference>
<reference evidence="3 5" key="1">
    <citation type="submission" date="2015-04" db="EMBL/GenBank/DDBJ databases">
        <title>The draft genome sequence of Roseovarius indicus B108T.</title>
        <authorList>
            <person name="Li G."/>
            <person name="Lai Q."/>
            <person name="Shao Z."/>
            <person name="Yan P."/>
        </authorList>
    </citation>
    <scope>NUCLEOTIDE SEQUENCE [LARGE SCALE GENOMIC DNA]</scope>
    <source>
        <strain evidence="3 5">B108</strain>
    </source>
</reference>
<dbReference type="EMBL" id="LAXI01000001">
    <property type="protein sequence ID" value="KRS19479.1"/>
    <property type="molecule type" value="Genomic_DNA"/>
</dbReference>
<dbReference type="AlphaFoldDB" id="A0A0T5PDZ2"/>